<accession>W1NS59</accession>
<evidence type="ECO:0008006" key="5">
    <source>
        <dbReference type="Google" id="ProtNLM"/>
    </source>
</evidence>
<organism evidence="3 4">
    <name type="scientific">Amborella trichopoda</name>
    <dbReference type="NCBI Taxonomy" id="13333"/>
    <lineage>
        <taxon>Eukaryota</taxon>
        <taxon>Viridiplantae</taxon>
        <taxon>Streptophyta</taxon>
        <taxon>Embryophyta</taxon>
        <taxon>Tracheophyta</taxon>
        <taxon>Spermatophyta</taxon>
        <taxon>Magnoliopsida</taxon>
        <taxon>Amborellales</taxon>
        <taxon>Amborellaceae</taxon>
        <taxon>Amborella</taxon>
    </lineage>
</organism>
<keyword evidence="1" id="KW-0677">Repeat</keyword>
<dbReference type="InterPro" id="IPR002885">
    <property type="entry name" value="PPR_rpt"/>
</dbReference>
<keyword evidence="4" id="KW-1185">Reference proteome</keyword>
<dbReference type="HOGENOM" id="CLU_002706_0_1_1"/>
<dbReference type="GO" id="GO:0009451">
    <property type="term" value="P:RNA modification"/>
    <property type="evidence" value="ECO:0000318"/>
    <property type="project" value="GO_Central"/>
</dbReference>
<dbReference type="FunFam" id="1.25.40.10:FF:000427">
    <property type="entry name" value="Pentatricopeptide repeat-containing protein chloroplastic"/>
    <property type="match status" value="1"/>
</dbReference>
<feature type="repeat" description="PPR" evidence="2">
    <location>
        <begin position="384"/>
        <end position="418"/>
    </location>
</feature>
<evidence type="ECO:0000256" key="2">
    <source>
        <dbReference type="PROSITE-ProRule" id="PRU00708"/>
    </source>
</evidence>
<dbReference type="Pfam" id="PF13041">
    <property type="entry name" value="PPR_2"/>
    <property type="match status" value="4"/>
</dbReference>
<sequence length="520" mass="57779">MEDFGGPGAMTTSHFSLRKAVSLLNSFAKTRSLSKGLQVHAKLLVFGLTFHISNTALVAMYSLCNNIAYAQEIFEKLEPKNLYAYNMMIRGFANNGLSEKALFLYKRLLSQGLKPDNLTYPSVIKACACLNSLQAGRDVHIDAINNGYEFDSFVANSLLNMYLKCGRFEDAKDLFNRIPERTVVAWNTMIAGFSQNGRHHKALEIFDQMKVSGVLADEATMVSVLPVCANLRDVERGRAIHAYIDERGFGDNLLVRNSLIDMYAKCGCLEDARRLFNEAPQRNVISWTSMIGGYVLMGLVFEALSLFSQMQPTKVRPNSLSISILLSGCASSSFLRYGKFVHGYAIRNNIEFDVVVETALIDMYAKCGKLDLGYRLFMKTSRQRTVPWNAIISGFAQNGTAEEAVKLFKQMLQESVCPDNATIVGLIPAYANLVDIRHGMNIHGFLIKAGFDLAVEIATGLIDIYSKSGCLEFTRKIFDGIEGKDVVCYSAIIAGYGMHGHGGEHFDFRNEDHLSFCANE</sequence>
<dbReference type="InterPro" id="IPR046960">
    <property type="entry name" value="PPR_At4g14850-like_plant"/>
</dbReference>
<feature type="repeat" description="PPR" evidence="2">
    <location>
        <begin position="283"/>
        <end position="317"/>
    </location>
</feature>
<feature type="repeat" description="PPR" evidence="2">
    <location>
        <begin position="182"/>
        <end position="216"/>
    </location>
</feature>
<dbReference type="Gramene" id="ERM99861">
    <property type="protein sequence ID" value="ERM99861"/>
    <property type="gene ID" value="AMTR_s00098p00155650"/>
</dbReference>
<feature type="repeat" description="PPR" evidence="2">
    <location>
        <begin position="151"/>
        <end position="181"/>
    </location>
</feature>
<dbReference type="EMBL" id="KI394979">
    <property type="protein sequence ID" value="ERM99861.1"/>
    <property type="molecule type" value="Genomic_DNA"/>
</dbReference>
<dbReference type="eggNOG" id="KOG4197">
    <property type="taxonomic scope" value="Eukaryota"/>
</dbReference>
<dbReference type="OMA" id="TSGHLHY"/>
<name>W1NS59_AMBTC</name>
<dbReference type="PROSITE" id="PS51375">
    <property type="entry name" value="PPR"/>
    <property type="match status" value="5"/>
</dbReference>
<dbReference type="Proteomes" id="UP000017836">
    <property type="component" value="Unassembled WGS sequence"/>
</dbReference>
<gene>
    <name evidence="3" type="ORF">AMTR_s00098p00155650</name>
</gene>
<feature type="repeat" description="PPR" evidence="2">
    <location>
        <begin position="81"/>
        <end position="115"/>
    </location>
</feature>
<evidence type="ECO:0000313" key="3">
    <source>
        <dbReference type="EMBL" id="ERM99861.1"/>
    </source>
</evidence>
<dbReference type="FunFam" id="1.25.40.10:FF:000436">
    <property type="entry name" value="Pentatricopeptide repeat-containing protein At5g39350 family"/>
    <property type="match status" value="1"/>
</dbReference>
<dbReference type="PANTHER" id="PTHR24015">
    <property type="entry name" value="OS07G0578800 PROTEIN-RELATED"/>
    <property type="match status" value="1"/>
</dbReference>
<dbReference type="SUPFAM" id="SSF48452">
    <property type="entry name" value="TPR-like"/>
    <property type="match status" value="1"/>
</dbReference>
<dbReference type="Pfam" id="PF01535">
    <property type="entry name" value="PPR"/>
    <property type="match status" value="2"/>
</dbReference>
<dbReference type="InterPro" id="IPR011990">
    <property type="entry name" value="TPR-like_helical_dom_sf"/>
</dbReference>
<proteinExistence type="predicted"/>
<reference evidence="4" key="1">
    <citation type="journal article" date="2013" name="Science">
        <title>The Amborella genome and the evolution of flowering plants.</title>
        <authorList>
            <consortium name="Amborella Genome Project"/>
        </authorList>
    </citation>
    <scope>NUCLEOTIDE SEQUENCE [LARGE SCALE GENOMIC DNA]</scope>
</reference>
<evidence type="ECO:0000256" key="1">
    <source>
        <dbReference type="ARBA" id="ARBA00022737"/>
    </source>
</evidence>
<dbReference type="GO" id="GO:0003723">
    <property type="term" value="F:RNA binding"/>
    <property type="evidence" value="ECO:0000318"/>
    <property type="project" value="GO_Central"/>
</dbReference>
<protein>
    <recommendedName>
        <fullName evidence="5">Pentacotripeptide-repeat region of PRORP domain-containing protein</fullName>
    </recommendedName>
</protein>
<dbReference type="AlphaFoldDB" id="W1NS59"/>
<dbReference type="FunFam" id="1.25.40.10:FF:000227">
    <property type="entry name" value="Pentatricopeptide repeat-containing protein At3g13880"/>
    <property type="match status" value="1"/>
</dbReference>
<dbReference type="NCBIfam" id="TIGR00756">
    <property type="entry name" value="PPR"/>
    <property type="match status" value="6"/>
</dbReference>
<dbReference type="Gene3D" id="1.25.40.10">
    <property type="entry name" value="Tetratricopeptide repeat domain"/>
    <property type="match status" value="5"/>
</dbReference>
<evidence type="ECO:0000313" key="4">
    <source>
        <dbReference type="Proteomes" id="UP000017836"/>
    </source>
</evidence>